<dbReference type="AlphaFoldDB" id="A0A6M0K7D9"/>
<dbReference type="RefSeq" id="WP_164456735.1">
    <property type="nucleotide sequence ID" value="NZ_JAAIJQ010000297.1"/>
</dbReference>
<evidence type="ECO:0000313" key="2">
    <source>
        <dbReference type="EMBL" id="NEV65429.1"/>
    </source>
</evidence>
<evidence type="ECO:0000259" key="1">
    <source>
        <dbReference type="SMART" id="SM01321"/>
    </source>
</evidence>
<dbReference type="GO" id="GO:0006313">
    <property type="term" value="P:DNA transposition"/>
    <property type="evidence" value="ECO:0007669"/>
    <property type="project" value="InterPro"/>
</dbReference>
<dbReference type="Pfam" id="PF01797">
    <property type="entry name" value="Y1_Tnp"/>
    <property type="match status" value="1"/>
</dbReference>
<evidence type="ECO:0000313" key="3">
    <source>
        <dbReference type="Proteomes" id="UP000483379"/>
    </source>
</evidence>
<keyword evidence="3" id="KW-1185">Reference proteome</keyword>
<dbReference type="GO" id="GO:0004803">
    <property type="term" value="F:transposase activity"/>
    <property type="evidence" value="ECO:0007669"/>
    <property type="project" value="InterPro"/>
</dbReference>
<dbReference type="SUPFAM" id="SSF143422">
    <property type="entry name" value="Transposase IS200-like"/>
    <property type="match status" value="1"/>
</dbReference>
<dbReference type="Proteomes" id="UP000483379">
    <property type="component" value="Unassembled WGS sequence"/>
</dbReference>
<gene>
    <name evidence="2" type="ORF">G3446_27050</name>
</gene>
<organism evidence="2 3">
    <name type="scientific">Thiorhodococcus minor</name>
    <dbReference type="NCBI Taxonomy" id="57489"/>
    <lineage>
        <taxon>Bacteria</taxon>
        <taxon>Pseudomonadati</taxon>
        <taxon>Pseudomonadota</taxon>
        <taxon>Gammaproteobacteria</taxon>
        <taxon>Chromatiales</taxon>
        <taxon>Chromatiaceae</taxon>
        <taxon>Thiorhodococcus</taxon>
    </lineage>
</organism>
<dbReference type="EMBL" id="JAAIJQ010000297">
    <property type="protein sequence ID" value="NEV65429.1"/>
    <property type="molecule type" value="Genomic_DNA"/>
</dbReference>
<comment type="caution">
    <text evidence="2">The sequence shown here is derived from an EMBL/GenBank/DDBJ whole genome shotgun (WGS) entry which is preliminary data.</text>
</comment>
<dbReference type="NCBIfam" id="NF047646">
    <property type="entry name" value="REP_Tyr_transpos"/>
    <property type="match status" value="1"/>
</dbReference>
<dbReference type="PANTHER" id="PTHR34322">
    <property type="entry name" value="TRANSPOSASE, Y1_TNP DOMAIN-CONTAINING"/>
    <property type="match status" value="1"/>
</dbReference>
<dbReference type="InterPro" id="IPR002686">
    <property type="entry name" value="Transposase_17"/>
</dbReference>
<dbReference type="InterPro" id="IPR036515">
    <property type="entry name" value="Transposase_17_sf"/>
</dbReference>
<dbReference type="PANTHER" id="PTHR34322:SF2">
    <property type="entry name" value="TRANSPOSASE IS200-LIKE DOMAIN-CONTAINING PROTEIN"/>
    <property type="match status" value="1"/>
</dbReference>
<name>A0A6M0K7D9_9GAMM</name>
<reference evidence="2 3" key="1">
    <citation type="submission" date="2020-02" db="EMBL/GenBank/DDBJ databases">
        <title>Genome sequences of Thiorhodococcus mannitoliphagus and Thiorhodococcus minor, purple sulfur photosynthetic bacteria in the gammaproteobacterial family, Chromatiaceae.</title>
        <authorList>
            <person name="Aviles F.A."/>
            <person name="Meyer T.E."/>
            <person name="Kyndt J.A."/>
        </authorList>
    </citation>
    <scope>NUCLEOTIDE SEQUENCE [LARGE SCALE GENOMIC DNA]</scope>
    <source>
        <strain evidence="2 3">DSM 11518</strain>
    </source>
</reference>
<accession>A0A6M0K7D9</accession>
<proteinExistence type="predicted"/>
<dbReference type="SMART" id="SM01321">
    <property type="entry name" value="Y1_Tnp"/>
    <property type="match status" value="1"/>
</dbReference>
<dbReference type="Gene3D" id="3.30.70.1290">
    <property type="entry name" value="Transposase IS200-like"/>
    <property type="match status" value="1"/>
</dbReference>
<dbReference type="GO" id="GO:0003677">
    <property type="term" value="F:DNA binding"/>
    <property type="evidence" value="ECO:0007669"/>
    <property type="project" value="InterPro"/>
</dbReference>
<protein>
    <submittedName>
        <fullName evidence="2">Transposase</fullName>
    </submittedName>
</protein>
<sequence>MARPLRIEFPGALYHVTSRGDRREPIYEDDADREQFLATLAEVVERYNWLCHAYCLMTNHYHLILETVEGNLSKGMRQLNGVFTQSSNRRHGRQGHLFQGRFKGILVDKDSYLLALSRYVVLNPVRAGMVQDPEQWYWSSYRATAGESTTPPWLETDFVLRQFAKDRDRAQARYRRFVLEGLGRDIWQNLRQQVYLGDETFVEKMQAAVNIKGDRLSVPNIQRRPPPAPLADIAQSHPDRNSAILAAYATGAYSYAAIAAYFGIHLSTVGRIVRTAMQQGEN</sequence>
<feature type="domain" description="Transposase IS200-like" evidence="1">
    <location>
        <begin position="9"/>
        <end position="123"/>
    </location>
</feature>